<organism evidence="4 5">
    <name type="scientific">Oceanicoccus sagamiensis</name>
    <dbReference type="NCBI Taxonomy" id="716816"/>
    <lineage>
        <taxon>Bacteria</taxon>
        <taxon>Pseudomonadati</taxon>
        <taxon>Pseudomonadota</taxon>
        <taxon>Gammaproteobacteria</taxon>
        <taxon>Cellvibrionales</taxon>
        <taxon>Spongiibacteraceae</taxon>
        <taxon>Oceanicoccus</taxon>
    </lineage>
</organism>
<gene>
    <name evidence="4" type="ORF">BST96_16800</name>
</gene>
<dbReference type="GO" id="GO:0016491">
    <property type="term" value="F:oxidoreductase activity"/>
    <property type="evidence" value="ECO:0007669"/>
    <property type="project" value="UniProtKB-KW"/>
</dbReference>
<dbReference type="PANTHER" id="PTHR43673">
    <property type="entry name" value="NAD(P)H NITROREDUCTASE YDGI-RELATED"/>
    <property type="match status" value="1"/>
</dbReference>
<comment type="similarity">
    <text evidence="1">Belongs to the nitroreductase family.</text>
</comment>
<sequence>MTKLNLSADEVLTTTRAVRKRLDFDRPVPMDIIKECLEIGLQSPSGSNSQGWQFVVVTDADKKAEIATWYQKSFEAYEAGPAQPTKQHQDDPSMKETQEKVLSSAKFLADNMARVPAMLIPCFAGRLDAPEVPHYVAAGTYGSILPATWSFMLAARERGIGSCWTTLHLNYEQEIGKILGIPEGYSQAALIPLGYTKGTDFKVAPRKPLDGVLHTNGW</sequence>
<protein>
    <submittedName>
        <fullName evidence="4">Nitroreductase</fullName>
    </submittedName>
</protein>
<dbReference type="KEGG" id="osg:BST96_16800"/>
<dbReference type="SUPFAM" id="SSF55469">
    <property type="entry name" value="FMN-dependent nitroreductase-like"/>
    <property type="match status" value="1"/>
</dbReference>
<dbReference type="EMBL" id="CP019343">
    <property type="protein sequence ID" value="ARN75618.1"/>
    <property type="molecule type" value="Genomic_DNA"/>
</dbReference>
<dbReference type="CDD" id="cd02062">
    <property type="entry name" value="Nitro_FMN_reductase"/>
    <property type="match status" value="1"/>
</dbReference>
<evidence type="ECO:0000313" key="4">
    <source>
        <dbReference type="EMBL" id="ARN75618.1"/>
    </source>
</evidence>
<reference evidence="4 5" key="1">
    <citation type="submission" date="2016-11" db="EMBL/GenBank/DDBJ databases">
        <title>Trade-off between light-utilization and light-protection in marine flavobacteria.</title>
        <authorList>
            <person name="Kumagai Y."/>
        </authorList>
    </citation>
    <scope>NUCLEOTIDE SEQUENCE [LARGE SCALE GENOMIC DNA]</scope>
    <source>
        <strain evidence="4 5">NBRC 107125</strain>
    </source>
</reference>
<feature type="domain" description="Nitroreductase" evidence="3">
    <location>
        <begin position="16"/>
        <end position="195"/>
    </location>
</feature>
<dbReference type="Proteomes" id="UP000193450">
    <property type="component" value="Chromosome"/>
</dbReference>
<dbReference type="PANTHER" id="PTHR43673:SF10">
    <property type="entry name" value="NADH DEHYDROGENASE_NAD(P)H NITROREDUCTASE XCC3605-RELATED"/>
    <property type="match status" value="1"/>
</dbReference>
<dbReference type="Gene3D" id="3.40.109.10">
    <property type="entry name" value="NADH Oxidase"/>
    <property type="match status" value="1"/>
</dbReference>
<dbReference type="InterPro" id="IPR029479">
    <property type="entry name" value="Nitroreductase"/>
</dbReference>
<dbReference type="Pfam" id="PF00881">
    <property type="entry name" value="Nitroreductase"/>
    <property type="match status" value="1"/>
</dbReference>
<evidence type="ECO:0000259" key="3">
    <source>
        <dbReference type="Pfam" id="PF00881"/>
    </source>
</evidence>
<dbReference type="OrthoDB" id="9784375at2"/>
<evidence type="ECO:0000313" key="5">
    <source>
        <dbReference type="Proteomes" id="UP000193450"/>
    </source>
</evidence>
<name>A0A1X9NC45_9GAMM</name>
<keyword evidence="2" id="KW-0560">Oxidoreductase</keyword>
<proteinExistence type="inferred from homology"/>
<dbReference type="AlphaFoldDB" id="A0A1X9NC45"/>
<dbReference type="RefSeq" id="WP_085759804.1">
    <property type="nucleotide sequence ID" value="NZ_CP019343.1"/>
</dbReference>
<keyword evidence="5" id="KW-1185">Reference proteome</keyword>
<dbReference type="STRING" id="716816.BST96_16800"/>
<evidence type="ECO:0000256" key="2">
    <source>
        <dbReference type="ARBA" id="ARBA00023002"/>
    </source>
</evidence>
<accession>A0A1X9NC45</accession>
<evidence type="ECO:0000256" key="1">
    <source>
        <dbReference type="ARBA" id="ARBA00007118"/>
    </source>
</evidence>
<dbReference type="InterPro" id="IPR000415">
    <property type="entry name" value="Nitroreductase-like"/>
</dbReference>